<dbReference type="Proteomes" id="UP001190700">
    <property type="component" value="Unassembled WGS sequence"/>
</dbReference>
<evidence type="ECO:0000313" key="2">
    <source>
        <dbReference type="EMBL" id="KAK3232671.1"/>
    </source>
</evidence>
<feature type="chain" id="PRO_5041943520" description="EGF-like domain-containing protein" evidence="1">
    <location>
        <begin position="41"/>
        <end position="284"/>
    </location>
</feature>
<feature type="signal peptide" evidence="1">
    <location>
        <begin position="1"/>
        <end position="40"/>
    </location>
</feature>
<evidence type="ECO:0000256" key="1">
    <source>
        <dbReference type="SAM" id="SignalP"/>
    </source>
</evidence>
<sequence>MSRLGSRGRNGSFLAPPTLRALLLLHTLQFQISLPVFVAAYREDRWSLSGDVLERTGARQLFAAAGDAKMTRCSCTTGRFGERCEKSLANTVAYFPRKAELAACNDPQERTLATSFHKLQHPGWCRGTRGGPLRVTTTARESLASWTSAGCGAGTFACYLQPFSDCSPINATAARILAKTDRVSPMIRTEQRRSWPDLLPNQFRDKGLFWYHSRLAQLMWQVAPSRMPAVEAIARRVKTPCIAIQKGKGHTERGAARGCMQRCEETPQVLGTFSEECLEAVSNF</sequence>
<keyword evidence="1" id="KW-0732">Signal</keyword>
<comment type="caution">
    <text evidence="2">The sequence shown here is derived from an EMBL/GenBank/DDBJ whole genome shotgun (WGS) entry which is preliminary data.</text>
</comment>
<evidence type="ECO:0000313" key="3">
    <source>
        <dbReference type="Proteomes" id="UP001190700"/>
    </source>
</evidence>
<proteinExistence type="predicted"/>
<gene>
    <name evidence="2" type="ORF">CYMTET_56990</name>
</gene>
<dbReference type="EMBL" id="LGRX02035930">
    <property type="protein sequence ID" value="KAK3232671.1"/>
    <property type="molecule type" value="Genomic_DNA"/>
</dbReference>
<dbReference type="AlphaFoldDB" id="A0AAE0ELE7"/>
<evidence type="ECO:0008006" key="4">
    <source>
        <dbReference type="Google" id="ProtNLM"/>
    </source>
</evidence>
<protein>
    <recommendedName>
        <fullName evidence="4">EGF-like domain-containing protein</fullName>
    </recommendedName>
</protein>
<reference evidence="2 3" key="1">
    <citation type="journal article" date="2015" name="Genome Biol. Evol.">
        <title>Comparative Genomics of a Bacterivorous Green Alga Reveals Evolutionary Causalities and Consequences of Phago-Mixotrophic Mode of Nutrition.</title>
        <authorList>
            <person name="Burns J.A."/>
            <person name="Paasch A."/>
            <person name="Narechania A."/>
            <person name="Kim E."/>
        </authorList>
    </citation>
    <scope>NUCLEOTIDE SEQUENCE [LARGE SCALE GENOMIC DNA]</scope>
    <source>
        <strain evidence="2 3">PLY_AMNH</strain>
    </source>
</reference>
<name>A0AAE0ELE7_9CHLO</name>
<accession>A0AAE0ELE7</accession>
<organism evidence="2 3">
    <name type="scientific">Cymbomonas tetramitiformis</name>
    <dbReference type="NCBI Taxonomy" id="36881"/>
    <lineage>
        <taxon>Eukaryota</taxon>
        <taxon>Viridiplantae</taxon>
        <taxon>Chlorophyta</taxon>
        <taxon>Pyramimonadophyceae</taxon>
        <taxon>Pyramimonadales</taxon>
        <taxon>Pyramimonadaceae</taxon>
        <taxon>Cymbomonas</taxon>
    </lineage>
</organism>
<keyword evidence="3" id="KW-1185">Reference proteome</keyword>